<evidence type="ECO:0000313" key="11">
    <source>
        <dbReference type="Proteomes" id="UP000019384"/>
    </source>
</evidence>
<dbReference type="Gene3D" id="1.20.1250.20">
    <property type="entry name" value="MFS general substrate transporter like domains"/>
    <property type="match status" value="1"/>
</dbReference>
<feature type="transmembrane region" description="Helical" evidence="8">
    <location>
        <begin position="156"/>
        <end position="177"/>
    </location>
</feature>
<keyword evidence="5 8" id="KW-1133">Transmembrane helix</keyword>
<dbReference type="EMBL" id="HG793127">
    <property type="protein sequence ID" value="CDK26910.1"/>
    <property type="molecule type" value="Genomic_DNA"/>
</dbReference>
<gene>
    <name evidence="10" type="ORF">KUCA_T00002885001</name>
</gene>
<comment type="subcellular location">
    <subcellularLocation>
        <location evidence="1">Membrane</location>
        <topology evidence="1">Multi-pass membrane protein</topology>
    </subcellularLocation>
</comment>
<dbReference type="FunFam" id="1.20.1250.20:FF:000078">
    <property type="entry name" value="MFS maltose transporter, putative"/>
    <property type="match status" value="1"/>
</dbReference>
<dbReference type="InterPro" id="IPR020846">
    <property type="entry name" value="MFS_dom"/>
</dbReference>
<feature type="transmembrane region" description="Helical" evidence="8">
    <location>
        <begin position="374"/>
        <end position="392"/>
    </location>
</feature>
<dbReference type="SUPFAM" id="SSF103473">
    <property type="entry name" value="MFS general substrate transporter"/>
    <property type="match status" value="1"/>
</dbReference>
<dbReference type="GeneID" id="34520294"/>
<dbReference type="Proteomes" id="UP000019384">
    <property type="component" value="Unassembled WGS sequence"/>
</dbReference>
<comment type="similarity">
    <text evidence="2 7">Belongs to the major facilitator superfamily. Sugar transporter (TC 2.A.1.1) family.</text>
</comment>
<dbReference type="STRING" id="1382522.W6MW56"/>
<feature type="transmembrane region" description="Helical" evidence="8">
    <location>
        <begin position="228"/>
        <end position="249"/>
    </location>
</feature>
<evidence type="ECO:0000256" key="2">
    <source>
        <dbReference type="ARBA" id="ARBA00010992"/>
    </source>
</evidence>
<evidence type="ECO:0000256" key="4">
    <source>
        <dbReference type="ARBA" id="ARBA00022692"/>
    </source>
</evidence>
<feature type="transmembrane region" description="Helical" evidence="8">
    <location>
        <begin position="311"/>
        <end position="332"/>
    </location>
</feature>
<evidence type="ECO:0000256" key="5">
    <source>
        <dbReference type="ARBA" id="ARBA00022989"/>
    </source>
</evidence>
<dbReference type="AlphaFoldDB" id="W6MW56"/>
<dbReference type="OrthoDB" id="6612291at2759"/>
<dbReference type="InterPro" id="IPR050360">
    <property type="entry name" value="MFS_Sugar_Transporters"/>
</dbReference>
<dbReference type="RefSeq" id="XP_022458906.1">
    <property type="nucleotide sequence ID" value="XM_022603175.1"/>
</dbReference>
<dbReference type="GO" id="GO:0016020">
    <property type="term" value="C:membrane"/>
    <property type="evidence" value="ECO:0007669"/>
    <property type="project" value="UniProtKB-SubCell"/>
</dbReference>
<reference evidence="10" key="1">
    <citation type="submission" date="2013-12" db="EMBL/GenBank/DDBJ databases">
        <authorList>
            <person name="Genoscope - CEA"/>
        </authorList>
    </citation>
    <scope>NUCLEOTIDE SEQUENCE</scope>
    <source>
        <strain evidence="10">CBS 1993</strain>
    </source>
</reference>
<protein>
    <recommendedName>
        <fullName evidence="9">Major facilitator superfamily (MFS) profile domain-containing protein</fullName>
    </recommendedName>
</protein>
<evidence type="ECO:0000256" key="3">
    <source>
        <dbReference type="ARBA" id="ARBA00022448"/>
    </source>
</evidence>
<feature type="transmembrane region" description="Helical" evidence="8">
    <location>
        <begin position="344"/>
        <end position="362"/>
    </location>
</feature>
<evidence type="ECO:0000256" key="1">
    <source>
        <dbReference type="ARBA" id="ARBA00004141"/>
    </source>
</evidence>
<feature type="transmembrane region" description="Helical" evidence="8">
    <location>
        <begin position="131"/>
        <end position="149"/>
    </location>
</feature>
<feature type="transmembrane region" description="Helical" evidence="8">
    <location>
        <begin position="51"/>
        <end position="78"/>
    </location>
</feature>
<dbReference type="PROSITE" id="PS50850">
    <property type="entry name" value="MFS"/>
    <property type="match status" value="1"/>
</dbReference>
<feature type="domain" description="Major facilitator superfamily (MFS) profile" evidence="9">
    <location>
        <begin position="54"/>
        <end position="497"/>
    </location>
</feature>
<evidence type="ECO:0000313" key="10">
    <source>
        <dbReference type="EMBL" id="CDK26910.1"/>
    </source>
</evidence>
<keyword evidence="6 8" id="KW-0472">Membrane</keyword>
<proteinExistence type="inferred from homology"/>
<name>W6MW56_9ASCO</name>
<dbReference type="GO" id="GO:0005351">
    <property type="term" value="F:carbohydrate:proton symporter activity"/>
    <property type="evidence" value="ECO:0007669"/>
    <property type="project" value="TreeGrafter"/>
</dbReference>
<evidence type="ECO:0000259" key="9">
    <source>
        <dbReference type="PROSITE" id="PS50850"/>
    </source>
</evidence>
<evidence type="ECO:0000256" key="8">
    <source>
        <dbReference type="SAM" id="Phobius"/>
    </source>
</evidence>
<feature type="transmembrane region" description="Helical" evidence="8">
    <location>
        <begin position="443"/>
        <end position="466"/>
    </location>
</feature>
<feature type="transmembrane region" description="Helical" evidence="8">
    <location>
        <begin position="412"/>
        <end position="431"/>
    </location>
</feature>
<reference evidence="10" key="2">
    <citation type="submission" date="2014-02" db="EMBL/GenBank/DDBJ databases">
        <title>Complete DNA sequence of /Kuraishia capsulata/ illustrates novel genomic features among budding yeasts (/Saccharomycotina/).</title>
        <authorList>
            <person name="Morales L."/>
            <person name="Noel B."/>
            <person name="Porcel B."/>
            <person name="Marcet-Houben M."/>
            <person name="Hullo M-F."/>
            <person name="Sacerdot C."/>
            <person name="Tekaia F."/>
            <person name="Leh-Louis V."/>
            <person name="Despons L."/>
            <person name="Khanna V."/>
            <person name="Aury J-M."/>
            <person name="Barbe V."/>
            <person name="Couloux A."/>
            <person name="Labadie K."/>
            <person name="Pelletier E."/>
            <person name="Souciet J-L."/>
            <person name="Boekhout T."/>
            <person name="Gabaldon T."/>
            <person name="Wincker P."/>
            <person name="Dujon B."/>
        </authorList>
    </citation>
    <scope>NUCLEOTIDE SEQUENCE</scope>
    <source>
        <strain evidence="10">CBS 1993</strain>
    </source>
</reference>
<sequence length="532" mass="58794">MDEKQLPGTTVVPVASAVDLDVKIKTIAEKTKKMTEEDLTIREALKKYPMALFWALFMALGIVMTGYDQALISTFYALPSFAKKYGQPDGDGGYEITAAWQTGLSMGSPIGQVLGPLLCSWPMEKWGRKNTMIFSCILVTGFNFIQFFAKNIGTICVGEMIAGVVWGVFVALSPTYAAEIAPLPLRPIVSSISNLAFVIGQFTAQGVQAGCQNMTTQWSYRIPFAVQWAWPAIILAGIFWCPESPWWLVRQNRISDAKISLTKLGWDTEEGSQTDELIELMKETNDLEQEVEAAASYAECFKKVSIRRTEICVGVFCAQVLVGNWYVSYLTYFFELAGLTTKNAFDLAVGVNAIGFTMTLLSWPLMRYVGRRPIFLFGCAGLGVVLIIMGGLDSAPNYLKDSGLRWGEAVMMVFWQAIYQITIGPLTFVILGEIPSTRLKSRVIALSLASSSLCGIAFGAGLPYMFADGWRGKTGFLFGGLSFILTVWTYFRLPETANKSFQEIDILFERGVSARHFASFDVTKLDEETASI</sequence>
<dbReference type="NCBIfam" id="TIGR00879">
    <property type="entry name" value="SP"/>
    <property type="match status" value="1"/>
</dbReference>
<dbReference type="PANTHER" id="PTHR48022:SF83">
    <property type="entry name" value="MAJOR FACILITATOR SUPERFAMILY (MFS) PROFILE DOMAIN-CONTAINING PROTEIN"/>
    <property type="match status" value="1"/>
</dbReference>
<dbReference type="InterPro" id="IPR036259">
    <property type="entry name" value="MFS_trans_sf"/>
</dbReference>
<keyword evidence="3 7" id="KW-0813">Transport</keyword>
<accession>W6MW56</accession>
<feature type="transmembrane region" description="Helical" evidence="8">
    <location>
        <begin position="472"/>
        <end position="491"/>
    </location>
</feature>
<keyword evidence="11" id="KW-1185">Reference proteome</keyword>
<evidence type="ECO:0000256" key="7">
    <source>
        <dbReference type="RuleBase" id="RU003346"/>
    </source>
</evidence>
<dbReference type="InterPro" id="IPR003663">
    <property type="entry name" value="Sugar/inositol_transpt"/>
</dbReference>
<dbReference type="PANTHER" id="PTHR48022">
    <property type="entry name" value="PLASTIDIC GLUCOSE TRANSPORTER 4"/>
    <property type="match status" value="1"/>
</dbReference>
<dbReference type="InterPro" id="IPR005828">
    <property type="entry name" value="MFS_sugar_transport-like"/>
</dbReference>
<organism evidence="10 11">
    <name type="scientific">Kuraishia capsulata CBS 1993</name>
    <dbReference type="NCBI Taxonomy" id="1382522"/>
    <lineage>
        <taxon>Eukaryota</taxon>
        <taxon>Fungi</taxon>
        <taxon>Dikarya</taxon>
        <taxon>Ascomycota</taxon>
        <taxon>Saccharomycotina</taxon>
        <taxon>Pichiomycetes</taxon>
        <taxon>Pichiales</taxon>
        <taxon>Pichiaceae</taxon>
        <taxon>Kuraishia</taxon>
    </lineage>
</organism>
<evidence type="ECO:0000256" key="6">
    <source>
        <dbReference type="ARBA" id="ARBA00023136"/>
    </source>
</evidence>
<keyword evidence="4 8" id="KW-0812">Transmembrane</keyword>
<dbReference type="HOGENOM" id="CLU_001265_11_5_1"/>
<dbReference type="Pfam" id="PF00083">
    <property type="entry name" value="Sugar_tr"/>
    <property type="match status" value="1"/>
</dbReference>